<evidence type="ECO:0000313" key="2">
    <source>
        <dbReference type="EMBL" id="OME73432.1"/>
    </source>
</evidence>
<name>A0A1R0ZMM6_9BACL</name>
<dbReference type="AlphaFoldDB" id="A0A1R0ZMM6"/>
<sequence>MRMYALLTEPIGDISKVMIYESKYRVYLFLFETHENKGANADYCYETLEEAMEFCNEELNIVEEQWVVINDPKDGEQHDIIY</sequence>
<gene>
    <name evidence="1" type="ORF">BSK51_17400</name>
    <name evidence="2" type="ORF">BSK65_06550</name>
</gene>
<evidence type="ECO:0000313" key="3">
    <source>
        <dbReference type="Proteomes" id="UP000187313"/>
    </source>
</evidence>
<evidence type="ECO:0000313" key="4">
    <source>
        <dbReference type="Proteomes" id="UP000187425"/>
    </source>
</evidence>
<reference evidence="2 4" key="1">
    <citation type="submission" date="2016-11" db="EMBL/GenBank/DDBJ databases">
        <title>Paenibacillus species isolates.</title>
        <authorList>
            <person name="Beno S.M."/>
        </authorList>
    </citation>
    <scope>NUCLEOTIDE SEQUENCE [LARGE SCALE GENOMIC DNA]</scope>
    <source>
        <strain evidence="2 4">FSL H7-0443</strain>
        <strain evidence="1 3">FSL R5-0923</strain>
    </source>
</reference>
<comment type="caution">
    <text evidence="2">The sequence shown here is derived from an EMBL/GenBank/DDBJ whole genome shotgun (WGS) entry which is preliminary data.</text>
</comment>
<proteinExistence type="predicted"/>
<dbReference type="RefSeq" id="WP_042188352.1">
    <property type="nucleotide sequence ID" value="NZ_MPTD01000011.1"/>
</dbReference>
<evidence type="ECO:0000313" key="1">
    <source>
        <dbReference type="EMBL" id="OMD50084.1"/>
    </source>
</evidence>
<organism evidence="2 4">
    <name type="scientific">Paenibacillus odorifer</name>
    <dbReference type="NCBI Taxonomy" id="189426"/>
    <lineage>
        <taxon>Bacteria</taxon>
        <taxon>Bacillati</taxon>
        <taxon>Bacillota</taxon>
        <taxon>Bacilli</taxon>
        <taxon>Bacillales</taxon>
        <taxon>Paenibacillaceae</taxon>
        <taxon>Paenibacillus</taxon>
    </lineage>
</organism>
<dbReference type="Proteomes" id="UP000187425">
    <property type="component" value="Unassembled WGS sequence"/>
</dbReference>
<keyword evidence="3" id="KW-1185">Reference proteome</keyword>
<protein>
    <submittedName>
        <fullName evidence="2">Uncharacterized protein</fullName>
    </submittedName>
</protein>
<accession>A0A1R0ZMM6</accession>
<dbReference type="OrthoDB" id="771468at2"/>
<dbReference type="EMBL" id="MPTW01000002">
    <property type="protein sequence ID" value="OME73432.1"/>
    <property type="molecule type" value="Genomic_DNA"/>
</dbReference>
<dbReference type="Proteomes" id="UP000187313">
    <property type="component" value="Unassembled WGS sequence"/>
</dbReference>
<dbReference type="EMBL" id="MPTD01000011">
    <property type="protein sequence ID" value="OMD50084.1"/>
    <property type="molecule type" value="Genomic_DNA"/>
</dbReference>